<name>A0AAV4R5B2_CAEEX</name>
<gene>
    <name evidence="1" type="ORF">CEXT_428581</name>
</gene>
<keyword evidence="2" id="KW-1185">Reference proteome</keyword>
<organism evidence="1 2">
    <name type="scientific">Caerostris extrusa</name>
    <name type="common">Bark spider</name>
    <name type="synonym">Caerostris bankana</name>
    <dbReference type="NCBI Taxonomy" id="172846"/>
    <lineage>
        <taxon>Eukaryota</taxon>
        <taxon>Metazoa</taxon>
        <taxon>Ecdysozoa</taxon>
        <taxon>Arthropoda</taxon>
        <taxon>Chelicerata</taxon>
        <taxon>Arachnida</taxon>
        <taxon>Araneae</taxon>
        <taxon>Araneomorphae</taxon>
        <taxon>Entelegynae</taxon>
        <taxon>Araneoidea</taxon>
        <taxon>Araneidae</taxon>
        <taxon>Caerostris</taxon>
    </lineage>
</organism>
<evidence type="ECO:0000313" key="1">
    <source>
        <dbReference type="EMBL" id="GIY17113.1"/>
    </source>
</evidence>
<proteinExistence type="predicted"/>
<comment type="caution">
    <text evidence="1">The sequence shown here is derived from an EMBL/GenBank/DDBJ whole genome shotgun (WGS) entry which is preliminary data.</text>
</comment>
<dbReference type="EMBL" id="BPLR01007467">
    <property type="protein sequence ID" value="GIY17113.1"/>
    <property type="molecule type" value="Genomic_DNA"/>
</dbReference>
<evidence type="ECO:0000313" key="2">
    <source>
        <dbReference type="Proteomes" id="UP001054945"/>
    </source>
</evidence>
<accession>A0AAV4R5B2</accession>
<reference evidence="1 2" key="1">
    <citation type="submission" date="2021-06" db="EMBL/GenBank/DDBJ databases">
        <title>Caerostris extrusa draft genome.</title>
        <authorList>
            <person name="Kono N."/>
            <person name="Arakawa K."/>
        </authorList>
    </citation>
    <scope>NUCLEOTIDE SEQUENCE [LARGE SCALE GENOMIC DNA]</scope>
</reference>
<sequence length="102" mass="11592">MHKHELPYCFLLSVREDPVSKPHQNLFLKLTADRLTWETYPELHTLERKIDCLNGNGIFHPIGFNSNRAAERIGIQLLIANKTSRCSRGGTFAIQFNVPASS</sequence>
<protein>
    <submittedName>
        <fullName evidence="1">Uncharacterized protein</fullName>
    </submittedName>
</protein>
<dbReference type="AlphaFoldDB" id="A0AAV4R5B2"/>
<dbReference type="Proteomes" id="UP001054945">
    <property type="component" value="Unassembled WGS sequence"/>
</dbReference>